<dbReference type="EMBL" id="JACHDO010000001">
    <property type="protein sequence ID" value="MBB5495284.1"/>
    <property type="molecule type" value="Genomic_DNA"/>
</dbReference>
<dbReference type="GO" id="GO:0005886">
    <property type="term" value="C:plasma membrane"/>
    <property type="evidence" value="ECO:0007669"/>
    <property type="project" value="UniProtKB-SubCell"/>
</dbReference>
<dbReference type="Gene3D" id="1.10.3720.10">
    <property type="entry name" value="MetI-like"/>
    <property type="match status" value="1"/>
</dbReference>
<feature type="transmembrane region" description="Helical" evidence="7">
    <location>
        <begin position="277"/>
        <end position="296"/>
    </location>
</feature>
<protein>
    <submittedName>
        <fullName evidence="10">sn-glycerol 3-phosphate transport system permease protein</fullName>
    </submittedName>
</protein>
<dbReference type="Pfam" id="PF00528">
    <property type="entry name" value="BPD_transp_1"/>
    <property type="match status" value="1"/>
</dbReference>
<feature type="region of interest" description="Disordered" evidence="8">
    <location>
        <begin position="1"/>
        <end position="32"/>
    </location>
</feature>
<dbReference type="RefSeq" id="WP_184369878.1">
    <property type="nucleotide sequence ID" value="NZ_BAAAKM010000030.1"/>
</dbReference>
<keyword evidence="5 7" id="KW-1133">Transmembrane helix</keyword>
<feature type="transmembrane region" description="Helical" evidence="7">
    <location>
        <begin position="143"/>
        <end position="164"/>
    </location>
</feature>
<evidence type="ECO:0000256" key="5">
    <source>
        <dbReference type="ARBA" id="ARBA00022989"/>
    </source>
</evidence>
<feature type="transmembrane region" description="Helical" evidence="7">
    <location>
        <begin position="112"/>
        <end position="136"/>
    </location>
</feature>
<evidence type="ECO:0000256" key="1">
    <source>
        <dbReference type="ARBA" id="ARBA00004651"/>
    </source>
</evidence>
<keyword evidence="3" id="KW-1003">Cell membrane</keyword>
<evidence type="ECO:0000313" key="11">
    <source>
        <dbReference type="Proteomes" id="UP000579647"/>
    </source>
</evidence>
<feature type="domain" description="ABC transmembrane type-1" evidence="9">
    <location>
        <begin position="108"/>
        <end position="297"/>
    </location>
</feature>
<evidence type="ECO:0000256" key="8">
    <source>
        <dbReference type="SAM" id="MobiDB-lite"/>
    </source>
</evidence>
<keyword evidence="6 7" id="KW-0472">Membrane</keyword>
<evidence type="ECO:0000313" key="10">
    <source>
        <dbReference type="EMBL" id="MBB5495284.1"/>
    </source>
</evidence>
<comment type="caution">
    <text evidence="10">The sequence shown here is derived from an EMBL/GenBank/DDBJ whole genome shotgun (WGS) entry which is preliminary data.</text>
</comment>
<feature type="compositionally biased region" description="Polar residues" evidence="8">
    <location>
        <begin position="1"/>
        <end position="14"/>
    </location>
</feature>
<dbReference type="Proteomes" id="UP000579647">
    <property type="component" value="Unassembled WGS sequence"/>
</dbReference>
<sequence>MSRTSAASGVSGSADTRGATADELTRTAPPRTRARHRRGIGFIVGRVLLYLVLAALLIPVLFPVYYVFVGTLMEPRELSTFPPRLLPTGVHFENIQGALAAVPLLRMYTNSLVMAGIITACQLFTSALAAYAFVFLRFRGSAVVFALFLSTLMVPAEATFIPNYLTLTGWGLGNTYAGLVLPFLAYAFGTFLLRQSFKQFPRELYDAARIDGMGHLRFLWTILLPLSKPALTAVGMYVFITSWNMYFWPLIITRSTEMQTLQIGLNSLKAGEAANPGLVLAGAALSVIPTLALVVFGQRFIVRGLTAGAIK</sequence>
<proteinExistence type="inferred from homology"/>
<feature type="transmembrane region" description="Helical" evidence="7">
    <location>
        <begin position="176"/>
        <end position="197"/>
    </location>
</feature>
<dbReference type="AlphaFoldDB" id="A0A840WGU0"/>
<dbReference type="SUPFAM" id="SSF161098">
    <property type="entry name" value="MetI-like"/>
    <property type="match status" value="1"/>
</dbReference>
<name>A0A840WGU0_9ACTN</name>
<comment type="similarity">
    <text evidence="7">Belongs to the binding-protein-dependent transport system permease family.</text>
</comment>
<evidence type="ECO:0000256" key="7">
    <source>
        <dbReference type="RuleBase" id="RU363032"/>
    </source>
</evidence>
<feature type="transmembrane region" description="Helical" evidence="7">
    <location>
        <begin position="47"/>
        <end position="68"/>
    </location>
</feature>
<dbReference type="CDD" id="cd06261">
    <property type="entry name" value="TM_PBP2"/>
    <property type="match status" value="1"/>
</dbReference>
<gene>
    <name evidence="10" type="ORF">HNR07_006421</name>
</gene>
<organism evidence="10 11">
    <name type="scientific">Nocardiopsis metallicus</name>
    <dbReference type="NCBI Taxonomy" id="179819"/>
    <lineage>
        <taxon>Bacteria</taxon>
        <taxon>Bacillati</taxon>
        <taxon>Actinomycetota</taxon>
        <taxon>Actinomycetes</taxon>
        <taxon>Streptosporangiales</taxon>
        <taxon>Nocardiopsidaceae</taxon>
        <taxon>Nocardiopsis</taxon>
    </lineage>
</organism>
<evidence type="ECO:0000256" key="3">
    <source>
        <dbReference type="ARBA" id="ARBA00022475"/>
    </source>
</evidence>
<dbReference type="GO" id="GO:0055085">
    <property type="term" value="P:transmembrane transport"/>
    <property type="evidence" value="ECO:0007669"/>
    <property type="project" value="InterPro"/>
</dbReference>
<dbReference type="PANTHER" id="PTHR43744:SF8">
    <property type="entry name" value="SN-GLYCEROL-3-PHOSPHATE TRANSPORT SYSTEM PERMEASE PROTEIN UGPE"/>
    <property type="match status" value="1"/>
</dbReference>
<evidence type="ECO:0000256" key="2">
    <source>
        <dbReference type="ARBA" id="ARBA00022448"/>
    </source>
</evidence>
<dbReference type="InterPro" id="IPR035906">
    <property type="entry name" value="MetI-like_sf"/>
</dbReference>
<comment type="subcellular location">
    <subcellularLocation>
        <location evidence="1 7">Cell membrane</location>
        <topology evidence="1 7">Multi-pass membrane protein</topology>
    </subcellularLocation>
</comment>
<dbReference type="InterPro" id="IPR000515">
    <property type="entry name" value="MetI-like"/>
</dbReference>
<reference evidence="10 11" key="1">
    <citation type="submission" date="2020-08" db="EMBL/GenBank/DDBJ databases">
        <title>Sequencing the genomes of 1000 actinobacteria strains.</title>
        <authorList>
            <person name="Klenk H.-P."/>
        </authorList>
    </citation>
    <scope>NUCLEOTIDE SEQUENCE [LARGE SCALE GENOMIC DNA]</scope>
    <source>
        <strain evidence="10 11">DSM 44598</strain>
    </source>
</reference>
<keyword evidence="2 7" id="KW-0813">Transport</keyword>
<dbReference type="PANTHER" id="PTHR43744">
    <property type="entry name" value="ABC TRANSPORTER PERMEASE PROTEIN MG189-RELATED-RELATED"/>
    <property type="match status" value="1"/>
</dbReference>
<evidence type="ECO:0000256" key="4">
    <source>
        <dbReference type="ARBA" id="ARBA00022692"/>
    </source>
</evidence>
<dbReference type="PROSITE" id="PS50928">
    <property type="entry name" value="ABC_TM1"/>
    <property type="match status" value="1"/>
</dbReference>
<keyword evidence="4 7" id="KW-0812">Transmembrane</keyword>
<accession>A0A840WGU0</accession>
<evidence type="ECO:0000259" key="9">
    <source>
        <dbReference type="PROSITE" id="PS50928"/>
    </source>
</evidence>
<keyword evidence="11" id="KW-1185">Reference proteome</keyword>
<evidence type="ECO:0000256" key="6">
    <source>
        <dbReference type="ARBA" id="ARBA00023136"/>
    </source>
</evidence>
<feature type="transmembrane region" description="Helical" evidence="7">
    <location>
        <begin position="218"/>
        <end position="240"/>
    </location>
</feature>